<reference evidence="1" key="1">
    <citation type="submission" date="2021-02" db="EMBL/GenBank/DDBJ databases">
        <authorList>
            <person name="Bekaert M."/>
        </authorList>
    </citation>
    <scope>NUCLEOTIDE SEQUENCE</scope>
    <source>
        <strain evidence="1">IoA-00</strain>
    </source>
</reference>
<dbReference type="AlphaFoldDB" id="A0A7R8D4X1"/>
<dbReference type="SMART" id="SM00333">
    <property type="entry name" value="TUDOR"/>
    <property type="match status" value="2"/>
</dbReference>
<name>A0A7R8D4X1_LEPSM</name>
<dbReference type="Pfam" id="PF20636">
    <property type="entry name" value="SMN_G2-BD"/>
    <property type="match status" value="1"/>
</dbReference>
<dbReference type="Gene3D" id="2.30.30.140">
    <property type="match status" value="2"/>
</dbReference>
<evidence type="ECO:0000313" key="2">
    <source>
        <dbReference type="Proteomes" id="UP000675881"/>
    </source>
</evidence>
<gene>
    <name evidence="1" type="ORF">LSAA_14450</name>
</gene>
<proteinExistence type="predicted"/>
<dbReference type="EMBL" id="HG994587">
    <property type="protein sequence ID" value="CAF3027999.1"/>
    <property type="molecule type" value="Genomic_DNA"/>
</dbReference>
<protein>
    <submittedName>
        <fullName evidence="1">SMN</fullName>
    </submittedName>
</protein>
<organism evidence="1 2">
    <name type="scientific">Lepeophtheirus salmonis</name>
    <name type="common">Salmon louse</name>
    <name type="synonym">Caligus salmonis</name>
    <dbReference type="NCBI Taxonomy" id="72036"/>
    <lineage>
        <taxon>Eukaryota</taxon>
        <taxon>Metazoa</taxon>
        <taxon>Ecdysozoa</taxon>
        <taxon>Arthropoda</taxon>
        <taxon>Crustacea</taxon>
        <taxon>Multicrustacea</taxon>
        <taxon>Hexanauplia</taxon>
        <taxon>Copepoda</taxon>
        <taxon>Siphonostomatoida</taxon>
        <taxon>Caligidae</taxon>
        <taxon>Lepeophtheirus</taxon>
    </lineage>
</organism>
<dbReference type="OrthoDB" id="197400at2759"/>
<dbReference type="PROSITE" id="PS50304">
    <property type="entry name" value="TUDOR"/>
    <property type="match status" value="1"/>
</dbReference>
<dbReference type="InterPro" id="IPR002999">
    <property type="entry name" value="Tudor"/>
</dbReference>
<accession>A0A7R8D4X1</accession>
<dbReference type="Proteomes" id="UP000675881">
    <property type="component" value="Chromosome 8"/>
</dbReference>
<dbReference type="SUPFAM" id="SSF63748">
    <property type="entry name" value="Tudor/PWWP/MBT"/>
    <property type="match status" value="2"/>
</dbReference>
<sequence>MAEDSRVIFTKGDGDCEDNLWDDSLLIAAYDRATKKGDVVKRDWRLGENVRCDFEGVEYEAVIQCLDHGKGTATVRYIGYNNIEKVKIKELKLSLGQDQRDFSLLEAEGDEESSSLQKYEGESSWNVGDHCISIYKEDQRPYEAIITHMDSQSATVRFIGYDNIQSNNSLTELQPSNGETRDIFKLK</sequence>
<keyword evidence="2" id="KW-1185">Reference proteome</keyword>
<evidence type="ECO:0000313" key="1">
    <source>
        <dbReference type="EMBL" id="CAF3027999.1"/>
    </source>
</evidence>
<dbReference type="InterPro" id="IPR049481">
    <property type="entry name" value="SMN_G2-BD"/>
</dbReference>